<sequence>MFISGKQRRPALHIT</sequence>
<reference evidence="1" key="1">
    <citation type="submission" date="2018-02" db="EMBL/GenBank/DDBJ databases">
        <title>Rhizophora mucronata_Transcriptome.</title>
        <authorList>
            <person name="Meera S.P."/>
            <person name="Sreeshan A."/>
            <person name="Augustine A."/>
        </authorList>
    </citation>
    <scope>NUCLEOTIDE SEQUENCE</scope>
    <source>
        <tissue evidence="1">Leaf</tissue>
    </source>
</reference>
<name>A0A2P2NEA7_RHIMU</name>
<accession>A0A2P2NEA7</accession>
<dbReference type="EMBL" id="GGEC01060342">
    <property type="protein sequence ID" value="MBX40826.1"/>
    <property type="molecule type" value="Transcribed_RNA"/>
</dbReference>
<organism evidence="1">
    <name type="scientific">Rhizophora mucronata</name>
    <name type="common">Asiatic mangrove</name>
    <dbReference type="NCBI Taxonomy" id="61149"/>
    <lineage>
        <taxon>Eukaryota</taxon>
        <taxon>Viridiplantae</taxon>
        <taxon>Streptophyta</taxon>
        <taxon>Embryophyta</taxon>
        <taxon>Tracheophyta</taxon>
        <taxon>Spermatophyta</taxon>
        <taxon>Magnoliopsida</taxon>
        <taxon>eudicotyledons</taxon>
        <taxon>Gunneridae</taxon>
        <taxon>Pentapetalae</taxon>
        <taxon>rosids</taxon>
        <taxon>fabids</taxon>
        <taxon>Malpighiales</taxon>
        <taxon>Rhizophoraceae</taxon>
        <taxon>Rhizophora</taxon>
    </lineage>
</organism>
<proteinExistence type="predicted"/>
<protein>
    <submittedName>
        <fullName evidence="1">Uncharacterized protein</fullName>
    </submittedName>
</protein>
<evidence type="ECO:0000313" key="1">
    <source>
        <dbReference type="EMBL" id="MBX40826.1"/>
    </source>
</evidence>